<protein>
    <submittedName>
        <fullName evidence="2">Uncharacterized protein</fullName>
    </submittedName>
</protein>
<organism evidence="2 3">
    <name type="scientific">Pseudomonas japonica</name>
    <dbReference type="NCBI Taxonomy" id="256466"/>
    <lineage>
        <taxon>Bacteria</taxon>
        <taxon>Pseudomonadati</taxon>
        <taxon>Pseudomonadota</taxon>
        <taxon>Gammaproteobacteria</taxon>
        <taxon>Pseudomonadales</taxon>
        <taxon>Pseudomonadaceae</taxon>
        <taxon>Pseudomonas</taxon>
    </lineage>
</organism>
<evidence type="ECO:0000256" key="1">
    <source>
        <dbReference type="SAM" id="MobiDB-lite"/>
    </source>
</evidence>
<reference evidence="3" key="1">
    <citation type="submission" date="2017-06" db="EMBL/GenBank/DDBJ databases">
        <authorList>
            <person name="Varghese N."/>
            <person name="Submissions S."/>
        </authorList>
    </citation>
    <scope>NUCLEOTIDE SEQUENCE [LARGE SCALE GENOMIC DNA]</scope>
    <source>
        <strain evidence="3">DSM 22348</strain>
    </source>
</reference>
<name>A0A239LYJ6_9PSED</name>
<dbReference type="Proteomes" id="UP000198407">
    <property type="component" value="Unassembled WGS sequence"/>
</dbReference>
<proteinExistence type="predicted"/>
<evidence type="ECO:0000313" key="2">
    <source>
        <dbReference type="EMBL" id="SNT34714.1"/>
    </source>
</evidence>
<feature type="region of interest" description="Disordered" evidence="1">
    <location>
        <begin position="52"/>
        <end position="74"/>
    </location>
</feature>
<keyword evidence="3" id="KW-1185">Reference proteome</keyword>
<dbReference type="EMBL" id="FZOL01000046">
    <property type="protein sequence ID" value="SNT34714.1"/>
    <property type="molecule type" value="Genomic_DNA"/>
</dbReference>
<accession>A0A239LYJ6</accession>
<sequence length="283" mass="29665">MVRGKAASSSASLAYAASPPLVAGRWLPSGIGTVLALLRRCAASGSNQALWNSDLERPDLPDSGFDPRTTGVPPPQLARLRVRAEADAGLIDDGSTYCVDHGGTYHFTLNISDGRGAIVGLPLLPAQTLAGGVVYNCAGPSDGNGDIRISVDTGQARPGQSHALVLPGLGACVNVKVYEFVQVRLVDFVRVGDRVKAELELSRRDDRAFSDQGAWRGYVRLGEGATAPFLRGHSPSTVPVSTGWLPATPAATLQVRLSFPSSLDRLLVGDTDLLVPPAPIHGD</sequence>
<gene>
    <name evidence="2" type="ORF">SAMN05444352_1463</name>
</gene>
<evidence type="ECO:0000313" key="3">
    <source>
        <dbReference type="Proteomes" id="UP000198407"/>
    </source>
</evidence>
<dbReference type="AlphaFoldDB" id="A0A239LYJ6"/>